<dbReference type="InterPro" id="IPR000182">
    <property type="entry name" value="GNAT_dom"/>
</dbReference>
<dbReference type="Pfam" id="PF13527">
    <property type="entry name" value="Acetyltransf_9"/>
    <property type="match status" value="1"/>
</dbReference>
<evidence type="ECO:0000313" key="3">
    <source>
        <dbReference type="Proteomes" id="UP000318102"/>
    </source>
</evidence>
<keyword evidence="3" id="KW-1185">Reference proteome</keyword>
<evidence type="ECO:0000313" key="2">
    <source>
        <dbReference type="EMBL" id="TVX92535.1"/>
    </source>
</evidence>
<dbReference type="GO" id="GO:0016747">
    <property type="term" value="F:acyltransferase activity, transferring groups other than amino-acyl groups"/>
    <property type="evidence" value="ECO:0007669"/>
    <property type="project" value="InterPro"/>
</dbReference>
<feature type="domain" description="N-acetyltransferase" evidence="1">
    <location>
        <begin position="28"/>
        <end position="203"/>
    </location>
</feature>
<dbReference type="Gene3D" id="3.40.630.30">
    <property type="match status" value="1"/>
</dbReference>
<dbReference type="OrthoDB" id="5291446at2"/>
<dbReference type="CDD" id="cd04301">
    <property type="entry name" value="NAT_SF"/>
    <property type="match status" value="1"/>
</dbReference>
<comment type="caution">
    <text evidence="2">The sequence shown here is derived from an EMBL/GenBank/DDBJ whole genome shotgun (WGS) entry which is preliminary data.</text>
</comment>
<reference evidence="2 3" key="1">
    <citation type="submission" date="2019-07" db="EMBL/GenBank/DDBJ databases">
        <authorList>
            <person name="Kim J."/>
        </authorList>
    </citation>
    <scope>NUCLEOTIDE SEQUENCE [LARGE SCALE GENOMIC DNA]</scope>
    <source>
        <strain evidence="2 3">N4</strain>
    </source>
</reference>
<organism evidence="2 3">
    <name type="scientific">Paenibacillus agilis</name>
    <dbReference type="NCBI Taxonomy" id="3020863"/>
    <lineage>
        <taxon>Bacteria</taxon>
        <taxon>Bacillati</taxon>
        <taxon>Bacillota</taxon>
        <taxon>Bacilli</taxon>
        <taxon>Bacillales</taxon>
        <taxon>Paenibacillaceae</taxon>
        <taxon>Paenibacillus</taxon>
    </lineage>
</organism>
<dbReference type="Proteomes" id="UP000318102">
    <property type="component" value="Unassembled WGS sequence"/>
</dbReference>
<dbReference type="SUPFAM" id="SSF55729">
    <property type="entry name" value="Acyl-CoA N-acyltransferases (Nat)"/>
    <property type="match status" value="1"/>
</dbReference>
<proteinExistence type="predicted"/>
<accession>A0A559IY25</accession>
<dbReference type="EMBL" id="VNJK01000001">
    <property type="protein sequence ID" value="TVX92535.1"/>
    <property type="molecule type" value="Genomic_DNA"/>
</dbReference>
<evidence type="ECO:0000259" key="1">
    <source>
        <dbReference type="PROSITE" id="PS51186"/>
    </source>
</evidence>
<name>A0A559IY25_9BACL</name>
<protein>
    <submittedName>
        <fullName evidence="2">GNAT family N-acetyltransferase</fullName>
    </submittedName>
</protein>
<sequence>MLPKLLSCWNKLKAMCVKRSNCGGLKMTNIRILNDEEMQEAILLADRIFRDAEQVSMATGFPYLYATAYSQSFGIYEDNRLVGFNGLLPAVLRVGPAAINVLSLGSVCIDHEARGRGYASSMLDKVKEHVKQAGASLLLVTGTRSLYTRAACHLFGTVTRVLLDQPHAQSIAASQDSQPFHLRAMEPYEWLKLHAVARSRNVRYEQSVWDLAGLVKAEAYASCVKLTHQVLVAERDGRLAAFAVVAIPKGTLKSRRPPFAVEWAGDASAIASLLAYATINNNLPVLEVPVNWHENELLERFNSIPYTSEQNLGTVYMADIEQFVEEIRPYWLQHDAAVVGAQLNIRLANKDEDGGDEYELSMPHLPHLRLSGPQLTALLFTPHAQLNLPQDWAAALRPIVPIPLPSTSGLNYI</sequence>
<dbReference type="AlphaFoldDB" id="A0A559IY25"/>
<dbReference type="InterPro" id="IPR016181">
    <property type="entry name" value="Acyl_CoA_acyltransferase"/>
</dbReference>
<gene>
    <name evidence="2" type="ORF">FPZ44_05375</name>
</gene>
<dbReference type="PROSITE" id="PS51186">
    <property type="entry name" value="GNAT"/>
    <property type="match status" value="1"/>
</dbReference>